<dbReference type="AlphaFoldDB" id="A0AAF0H9U7"/>
<sequence length="625" mass="70683">MNEHATKVLDAYLDAKKLPVAHAILIDGRWGSGKTFFLQNVYEPARRHRMLTEHRHHVPFLFVSLFGATSAMDVEMRIYKTACPGEAVAGSIAGTITLGIGEFFRVNETTKGVVDKLGRKAIKRLNDFIFVFDDLERVEKKAFREVMGLINSLVADHDRRVILVADEKKLIEFLEGEGWKDQNEKIVGRRAGIEADFEGVIRASIENVTDDRSKVILRDKVSQLIEIAKISRVENLRNLSWAVHNAAAFVECLCSDDDIPASHVERTMSLVIAVTLWMRAGMLDTGSLNQLPGLLRTLAFRSATSRNQDNLLDPETEKAKRFSEVFASLSVDSPPIDYAFIEGFEASGVLNHSEVLLWVKSQFGFGRQYKEPAWRTLWYSHERPIAETEKAITELREELLARTYKDYGSILHAAGLAIRQLKVNDHRLTGGQDVFEFFREYIDDIAADGSLQKIKLDHFSMSFDSHSGLGFSSRETPEFAEILRYLRLKSQEVAIVELQERVESILRDAEAGDLEALFKFVGPDDYELSTSPILMNIPADRLATFMATDVPALDAGAKLIAYRYHNVRSGDPLLDEIQWARTVYIAVLAKLQEWNEPHRTMAVNSFTGLIRHYDQEKSLDSRIVS</sequence>
<feature type="domain" description="KAP NTPase" evidence="1">
    <location>
        <begin position="108"/>
        <end position="177"/>
    </location>
</feature>
<dbReference type="InterPro" id="IPR027417">
    <property type="entry name" value="P-loop_NTPase"/>
</dbReference>
<evidence type="ECO:0000313" key="2">
    <source>
        <dbReference type="EMBL" id="WHA40356.1"/>
    </source>
</evidence>
<name>A0AAF0H9U7_9HYPH</name>
<dbReference type="RefSeq" id="WP_137393560.1">
    <property type="nucleotide sequence ID" value="NZ_CP124733.1"/>
</dbReference>
<dbReference type="Gene3D" id="3.40.50.300">
    <property type="entry name" value="P-loop containing nucleotide triphosphate hydrolases"/>
    <property type="match status" value="1"/>
</dbReference>
<gene>
    <name evidence="2" type="ORF">CFBP5477_010995</name>
</gene>
<dbReference type="InterPro" id="IPR011646">
    <property type="entry name" value="KAP_P-loop"/>
</dbReference>
<dbReference type="EMBL" id="CP124733">
    <property type="protein sequence ID" value="WHA40356.1"/>
    <property type="molecule type" value="Genomic_DNA"/>
</dbReference>
<protein>
    <submittedName>
        <fullName evidence="2">P-loop NTPase fold protein</fullName>
    </submittedName>
</protein>
<proteinExistence type="predicted"/>
<accession>A0AAF0H9U7</accession>
<feature type="domain" description="KAP NTPase" evidence="1">
    <location>
        <begin position="9"/>
        <end position="43"/>
    </location>
</feature>
<organism evidence="2 3">
    <name type="scientific">Agrobacterium larrymoorei</name>
    <dbReference type="NCBI Taxonomy" id="160699"/>
    <lineage>
        <taxon>Bacteria</taxon>
        <taxon>Pseudomonadati</taxon>
        <taxon>Pseudomonadota</taxon>
        <taxon>Alphaproteobacteria</taxon>
        <taxon>Hyphomicrobiales</taxon>
        <taxon>Rhizobiaceae</taxon>
        <taxon>Rhizobium/Agrobacterium group</taxon>
        <taxon>Agrobacterium</taxon>
    </lineage>
</organism>
<evidence type="ECO:0000313" key="3">
    <source>
        <dbReference type="Proteomes" id="UP000298664"/>
    </source>
</evidence>
<reference evidence="2" key="1">
    <citation type="submission" date="2023-05" db="EMBL/GenBank/DDBJ databases">
        <title>Complete genome sequence of Agrobacterium larrymoorei CFBP5477.</title>
        <authorList>
            <person name="Yen H.-C."/>
            <person name="Chou L."/>
            <person name="Lin Y.-C."/>
            <person name="Lai E.-M."/>
            <person name="Kuo C.-H."/>
        </authorList>
    </citation>
    <scope>NUCLEOTIDE SEQUENCE</scope>
    <source>
        <strain evidence="2">CFBP5477</strain>
    </source>
</reference>
<dbReference type="Proteomes" id="UP000298664">
    <property type="component" value="Chromosome Circular"/>
</dbReference>
<dbReference type="Pfam" id="PF07693">
    <property type="entry name" value="KAP_NTPase"/>
    <property type="match status" value="2"/>
</dbReference>
<dbReference type="SUPFAM" id="SSF52540">
    <property type="entry name" value="P-loop containing nucleoside triphosphate hydrolases"/>
    <property type="match status" value="1"/>
</dbReference>
<evidence type="ECO:0000259" key="1">
    <source>
        <dbReference type="Pfam" id="PF07693"/>
    </source>
</evidence>